<dbReference type="PROSITE" id="PS52029">
    <property type="entry name" value="LD_TPASE"/>
    <property type="match status" value="1"/>
</dbReference>
<dbReference type="GO" id="GO:0009252">
    <property type="term" value="P:peptidoglycan biosynthetic process"/>
    <property type="evidence" value="ECO:0007669"/>
    <property type="project" value="UniProtKB-UniPathway"/>
</dbReference>
<evidence type="ECO:0000313" key="9">
    <source>
        <dbReference type="EMBL" id="RXF69576.1"/>
    </source>
</evidence>
<dbReference type="PANTHER" id="PTHR38589:SF1">
    <property type="entry name" value="BLR0621 PROTEIN"/>
    <property type="match status" value="1"/>
</dbReference>
<gene>
    <name evidence="9" type="ORF">EK403_18420</name>
</gene>
<protein>
    <recommendedName>
        <fullName evidence="8">L,D-TPase catalytic domain-containing protein</fullName>
    </recommendedName>
</protein>
<dbReference type="GO" id="GO:0008360">
    <property type="term" value="P:regulation of cell shape"/>
    <property type="evidence" value="ECO:0007669"/>
    <property type="project" value="UniProtKB-UniRule"/>
</dbReference>
<comment type="pathway">
    <text evidence="1 7">Cell wall biogenesis; peptidoglycan biosynthesis.</text>
</comment>
<sequence>MTRIVRRRISRVDVRALTGDRAKGRLTVGRAAFPCALGPAGIVVAKREGDGATPRGALAIRRLWRRADRGPRVASGLPQRVARRGDGWCDAPGHRLYNRLVKLPFPASHEVMYRDDGLYDLVGELSWNDRPPRPGRGSAIFLHVAKPGFPPTAGCVALAPAALRRLLARIGPKTRLCIAVGPRKLSSLP</sequence>
<reference evidence="9 10" key="1">
    <citation type="submission" date="2018-12" db="EMBL/GenBank/DDBJ databases">
        <title>bacterium Hansschlegelia zhihuaiae S113.</title>
        <authorList>
            <person name="He J."/>
        </authorList>
    </citation>
    <scope>NUCLEOTIDE SEQUENCE [LARGE SCALE GENOMIC DNA]</scope>
    <source>
        <strain evidence="9 10">S 113</strain>
    </source>
</reference>
<comment type="similarity">
    <text evidence="2">Belongs to the YkuD family.</text>
</comment>
<evidence type="ECO:0000256" key="2">
    <source>
        <dbReference type="ARBA" id="ARBA00005992"/>
    </source>
</evidence>
<evidence type="ECO:0000256" key="1">
    <source>
        <dbReference type="ARBA" id="ARBA00004752"/>
    </source>
</evidence>
<keyword evidence="4 7" id="KW-0133">Cell shape</keyword>
<evidence type="ECO:0000256" key="5">
    <source>
        <dbReference type="ARBA" id="ARBA00022984"/>
    </source>
</evidence>
<feature type="active site" description="Proton donor/acceptor" evidence="7">
    <location>
        <position position="143"/>
    </location>
</feature>
<organism evidence="9 10">
    <name type="scientific">Hansschlegelia zhihuaiae</name>
    <dbReference type="NCBI Taxonomy" id="405005"/>
    <lineage>
        <taxon>Bacteria</taxon>
        <taxon>Pseudomonadati</taxon>
        <taxon>Pseudomonadota</taxon>
        <taxon>Alphaproteobacteria</taxon>
        <taxon>Hyphomicrobiales</taxon>
        <taxon>Methylopilaceae</taxon>
        <taxon>Hansschlegelia</taxon>
    </lineage>
</organism>
<dbReference type="UniPathway" id="UPA00219"/>
<dbReference type="Pfam" id="PF03734">
    <property type="entry name" value="YkuD"/>
    <property type="match status" value="1"/>
</dbReference>
<keyword evidence="10" id="KW-1185">Reference proteome</keyword>
<dbReference type="GO" id="GO:0071555">
    <property type="term" value="P:cell wall organization"/>
    <property type="evidence" value="ECO:0007669"/>
    <property type="project" value="UniProtKB-UniRule"/>
</dbReference>
<feature type="active site" description="Nucleophile" evidence="7">
    <location>
        <position position="155"/>
    </location>
</feature>
<dbReference type="OrthoDB" id="9804204at2"/>
<dbReference type="Proteomes" id="UP000289708">
    <property type="component" value="Unassembled WGS sequence"/>
</dbReference>
<dbReference type="InterPro" id="IPR038063">
    <property type="entry name" value="Transpep_catalytic_dom"/>
</dbReference>
<evidence type="ECO:0000256" key="4">
    <source>
        <dbReference type="ARBA" id="ARBA00022960"/>
    </source>
</evidence>
<accession>A0A4Q0M9X9</accession>
<evidence type="ECO:0000259" key="8">
    <source>
        <dbReference type="PROSITE" id="PS52029"/>
    </source>
</evidence>
<dbReference type="EMBL" id="RYFI01000021">
    <property type="protein sequence ID" value="RXF69576.1"/>
    <property type="molecule type" value="Genomic_DNA"/>
</dbReference>
<feature type="domain" description="L,D-TPase catalytic" evidence="8">
    <location>
        <begin position="6"/>
        <end position="179"/>
    </location>
</feature>
<dbReference type="GO" id="GO:0016740">
    <property type="term" value="F:transferase activity"/>
    <property type="evidence" value="ECO:0007669"/>
    <property type="project" value="UniProtKB-KW"/>
</dbReference>
<keyword evidence="5 7" id="KW-0573">Peptidoglycan synthesis</keyword>
<dbReference type="GO" id="GO:0004180">
    <property type="term" value="F:carboxypeptidase activity"/>
    <property type="evidence" value="ECO:0007669"/>
    <property type="project" value="UniProtKB-ARBA"/>
</dbReference>
<name>A0A4Q0M9X9_9HYPH</name>
<dbReference type="InterPro" id="IPR005490">
    <property type="entry name" value="LD_TPept_cat_dom"/>
</dbReference>
<evidence type="ECO:0000256" key="7">
    <source>
        <dbReference type="PROSITE-ProRule" id="PRU01373"/>
    </source>
</evidence>
<comment type="caution">
    <text evidence="9">The sequence shown here is derived from an EMBL/GenBank/DDBJ whole genome shotgun (WGS) entry which is preliminary data.</text>
</comment>
<dbReference type="SUPFAM" id="SSF141523">
    <property type="entry name" value="L,D-transpeptidase catalytic domain-like"/>
    <property type="match status" value="1"/>
</dbReference>
<dbReference type="AlphaFoldDB" id="A0A4Q0M9X9"/>
<evidence type="ECO:0000256" key="3">
    <source>
        <dbReference type="ARBA" id="ARBA00022679"/>
    </source>
</evidence>
<keyword evidence="3" id="KW-0808">Transferase</keyword>
<evidence type="ECO:0000256" key="6">
    <source>
        <dbReference type="ARBA" id="ARBA00023316"/>
    </source>
</evidence>
<proteinExistence type="inferred from homology"/>
<dbReference type="RefSeq" id="WP_128778929.1">
    <property type="nucleotide sequence ID" value="NZ_RYFI01000021.1"/>
</dbReference>
<evidence type="ECO:0000313" key="10">
    <source>
        <dbReference type="Proteomes" id="UP000289708"/>
    </source>
</evidence>
<dbReference type="PANTHER" id="PTHR38589">
    <property type="entry name" value="BLR0621 PROTEIN"/>
    <property type="match status" value="1"/>
</dbReference>
<keyword evidence="6 7" id="KW-0961">Cell wall biogenesis/degradation</keyword>